<evidence type="ECO:0008006" key="4">
    <source>
        <dbReference type="Google" id="ProtNLM"/>
    </source>
</evidence>
<keyword evidence="3" id="KW-1185">Reference proteome</keyword>
<accession>A0AAD9JLS3</accession>
<dbReference type="AlphaFoldDB" id="A0AAD9JLS3"/>
<feature type="signal peptide" evidence="1">
    <location>
        <begin position="1"/>
        <end position="23"/>
    </location>
</feature>
<organism evidence="2 3">
    <name type="scientific">Paralvinella palmiformis</name>
    <dbReference type="NCBI Taxonomy" id="53620"/>
    <lineage>
        <taxon>Eukaryota</taxon>
        <taxon>Metazoa</taxon>
        <taxon>Spiralia</taxon>
        <taxon>Lophotrochozoa</taxon>
        <taxon>Annelida</taxon>
        <taxon>Polychaeta</taxon>
        <taxon>Sedentaria</taxon>
        <taxon>Canalipalpata</taxon>
        <taxon>Terebellida</taxon>
        <taxon>Terebelliformia</taxon>
        <taxon>Alvinellidae</taxon>
        <taxon>Paralvinella</taxon>
    </lineage>
</organism>
<dbReference type="Proteomes" id="UP001208570">
    <property type="component" value="Unassembled WGS sequence"/>
</dbReference>
<evidence type="ECO:0000313" key="2">
    <source>
        <dbReference type="EMBL" id="KAK2155027.1"/>
    </source>
</evidence>
<dbReference type="Gene3D" id="2.60.120.260">
    <property type="entry name" value="Galactose-binding domain-like"/>
    <property type="match status" value="1"/>
</dbReference>
<gene>
    <name evidence="2" type="ORF">LSH36_251g05032</name>
</gene>
<feature type="chain" id="PRO_5042295186" description="Apple domain-containing protein" evidence="1">
    <location>
        <begin position="24"/>
        <end position="196"/>
    </location>
</feature>
<sequence>MDQCRELAEVILALTLLAYPASGECLFEKHHGYKLSEPAKASVTHGVRGVFRCEQLCLDYANKCLAANVIFLEANLYRCEIFTELPDAFSTDQLLVNPGGKFIRRKGPHKLTIESCSTGTLQSSKYVCDNAYDGVLDPGDNNEWSGMKRDPNVWIQLNLPALEVVEIVKIWWRCSGSSQFSLLELNFSDGSRQTVG</sequence>
<protein>
    <recommendedName>
        <fullName evidence="4">Apple domain-containing protein</fullName>
    </recommendedName>
</protein>
<dbReference type="EMBL" id="JAODUP010000251">
    <property type="protein sequence ID" value="KAK2155027.1"/>
    <property type="molecule type" value="Genomic_DNA"/>
</dbReference>
<dbReference type="InterPro" id="IPR008979">
    <property type="entry name" value="Galactose-bd-like_sf"/>
</dbReference>
<dbReference type="SUPFAM" id="SSF49785">
    <property type="entry name" value="Galactose-binding domain-like"/>
    <property type="match status" value="1"/>
</dbReference>
<evidence type="ECO:0000256" key="1">
    <source>
        <dbReference type="SAM" id="SignalP"/>
    </source>
</evidence>
<evidence type="ECO:0000313" key="3">
    <source>
        <dbReference type="Proteomes" id="UP001208570"/>
    </source>
</evidence>
<reference evidence="2" key="1">
    <citation type="journal article" date="2023" name="Mol. Biol. Evol.">
        <title>Third-Generation Sequencing Reveals the Adaptive Role of the Epigenome in Three Deep-Sea Polychaetes.</title>
        <authorList>
            <person name="Perez M."/>
            <person name="Aroh O."/>
            <person name="Sun Y."/>
            <person name="Lan Y."/>
            <person name="Juniper S.K."/>
            <person name="Young C.R."/>
            <person name="Angers B."/>
            <person name="Qian P.Y."/>
        </authorList>
    </citation>
    <scope>NUCLEOTIDE SEQUENCE</scope>
    <source>
        <strain evidence="2">P08H-3</strain>
    </source>
</reference>
<proteinExistence type="predicted"/>
<name>A0AAD9JLS3_9ANNE</name>
<keyword evidence="1" id="KW-0732">Signal</keyword>
<comment type="caution">
    <text evidence="2">The sequence shown here is derived from an EMBL/GenBank/DDBJ whole genome shotgun (WGS) entry which is preliminary data.</text>
</comment>